<dbReference type="AlphaFoldDB" id="A0A0A2JT72"/>
<accession>A0A0A2JT72</accession>
<sequence length="231" mass="26324">MDYLEVPKLTLDELQGPKLHHGLGELPISKLPVDEHQELKQHRNLDITKISKVTLEEGQEARQHDNFEEHRIQKVPPNEDEYDHPFRDSPITAALKVLAGGNISIVEYGTQVQFRCVYEEVPVVVEWAVPDEQLSLASQILVEHDFPLLSTGTRRWLGHWDTGCLRHGLDRAGWMRVHLLPLSLVGLTLEDTTKVPSMFASEINIFTPKPPRYMISLIHHLQKFQIGDSPG</sequence>
<dbReference type="VEuPathDB" id="FungiDB:PEXP_000350"/>
<proteinExistence type="predicted"/>
<comment type="caution">
    <text evidence="1">The sequence shown here is derived from an EMBL/GenBank/DDBJ whole genome shotgun (WGS) entry which is preliminary data.</text>
</comment>
<reference evidence="1 2" key="1">
    <citation type="journal article" date="2015" name="Mol. Plant Microbe Interact.">
        <title>Genome, transcriptome, and functional analyses of Penicillium expansum provide new insights into secondary metabolism and pathogenicity.</title>
        <authorList>
            <person name="Ballester A.R."/>
            <person name="Marcet-Houben M."/>
            <person name="Levin E."/>
            <person name="Sela N."/>
            <person name="Selma-Lazaro C."/>
            <person name="Carmona L."/>
            <person name="Wisniewski M."/>
            <person name="Droby S."/>
            <person name="Gonzalez-Candelas L."/>
            <person name="Gabaldon T."/>
        </authorList>
    </citation>
    <scope>NUCLEOTIDE SEQUENCE [LARGE SCALE GENOMIC DNA]</scope>
    <source>
        <strain evidence="1 2">MD-8</strain>
    </source>
</reference>
<evidence type="ECO:0000313" key="1">
    <source>
        <dbReference type="EMBL" id="KGO58599.1"/>
    </source>
</evidence>
<dbReference type="GeneID" id="27679274"/>
<protein>
    <submittedName>
        <fullName evidence="1">Uncharacterized protein</fullName>
    </submittedName>
</protein>
<gene>
    <name evidence="1" type="ORF">PEX2_065830</name>
</gene>
<dbReference type="RefSeq" id="XP_016600036.1">
    <property type="nucleotide sequence ID" value="XM_016743854.1"/>
</dbReference>
<name>A0A0A2JT72_PENEN</name>
<dbReference type="EMBL" id="JQFZ01000117">
    <property type="protein sequence ID" value="KGO58599.1"/>
    <property type="molecule type" value="Genomic_DNA"/>
</dbReference>
<dbReference type="Proteomes" id="UP000030143">
    <property type="component" value="Unassembled WGS sequence"/>
</dbReference>
<evidence type="ECO:0000313" key="2">
    <source>
        <dbReference type="Proteomes" id="UP000030143"/>
    </source>
</evidence>
<dbReference type="HOGENOM" id="CLU_1200187_0_0_1"/>
<organism evidence="1 2">
    <name type="scientific">Penicillium expansum</name>
    <name type="common">Blue mold rot fungus</name>
    <dbReference type="NCBI Taxonomy" id="27334"/>
    <lineage>
        <taxon>Eukaryota</taxon>
        <taxon>Fungi</taxon>
        <taxon>Dikarya</taxon>
        <taxon>Ascomycota</taxon>
        <taxon>Pezizomycotina</taxon>
        <taxon>Eurotiomycetes</taxon>
        <taxon>Eurotiomycetidae</taxon>
        <taxon>Eurotiales</taxon>
        <taxon>Aspergillaceae</taxon>
        <taxon>Penicillium</taxon>
    </lineage>
</organism>
<keyword evidence="2" id="KW-1185">Reference proteome</keyword>